<dbReference type="AlphaFoldDB" id="A0A968GEV3"/>
<dbReference type="RefSeq" id="WP_167704563.1">
    <property type="nucleotide sequence ID" value="NZ_CP118172.1"/>
</dbReference>
<dbReference type="EMBL" id="JAATLK010000005">
    <property type="protein sequence ID" value="NIZ47787.1"/>
    <property type="molecule type" value="Genomic_DNA"/>
</dbReference>
<name>A0A968GEV3_9SPIO</name>
<proteinExistence type="predicted"/>
<evidence type="ECO:0000313" key="3">
    <source>
        <dbReference type="Proteomes" id="UP000752013"/>
    </source>
</evidence>
<keyword evidence="3" id="KW-1185">Reference proteome</keyword>
<accession>A0A968GEV3</accession>
<reference evidence="2" key="1">
    <citation type="submission" date="2020-03" db="EMBL/GenBank/DDBJ databases">
        <title>Spirochaetal bacteria isolated from arthropods constitute a novel genus Entomospira genus novum within the order Spirochaetales.</title>
        <authorList>
            <person name="Grana-Miraglia L."/>
            <person name="Sikutova S."/>
            <person name="Fingerle V."/>
            <person name="Sing A."/>
            <person name="Castillo-Ramirez S."/>
            <person name="Margos G."/>
            <person name="Rudolf I."/>
        </authorList>
    </citation>
    <scope>NUCLEOTIDE SEQUENCE</scope>
    <source>
        <strain evidence="2">BR208</strain>
    </source>
</reference>
<gene>
    <name evidence="2" type="ORF">HCT46_07655</name>
</gene>
<dbReference type="Proteomes" id="UP000752013">
    <property type="component" value="Unassembled WGS sequence"/>
</dbReference>
<organism evidence="2 3">
    <name type="scientific">Entomospira nematocerorum</name>
    <dbReference type="NCBI Taxonomy" id="2719987"/>
    <lineage>
        <taxon>Bacteria</taxon>
        <taxon>Pseudomonadati</taxon>
        <taxon>Spirochaetota</taxon>
        <taxon>Spirochaetia</taxon>
        <taxon>Spirochaetales</taxon>
        <taxon>Spirochaetaceae</taxon>
        <taxon>Entomospira</taxon>
    </lineage>
</organism>
<sequence length="72" mass="8354">MWVTVRQVAQEEAIMPDTVRGRIPYAKYHAYRIASTWRIWMDEEHQSVGSPRVSDYRGDASISTRNEPRTSG</sequence>
<protein>
    <submittedName>
        <fullName evidence="2">Uncharacterized protein</fullName>
    </submittedName>
</protein>
<evidence type="ECO:0000256" key="1">
    <source>
        <dbReference type="SAM" id="MobiDB-lite"/>
    </source>
</evidence>
<evidence type="ECO:0000313" key="2">
    <source>
        <dbReference type="EMBL" id="NIZ47787.1"/>
    </source>
</evidence>
<feature type="region of interest" description="Disordered" evidence="1">
    <location>
        <begin position="47"/>
        <end position="72"/>
    </location>
</feature>
<comment type="caution">
    <text evidence="2">The sequence shown here is derived from an EMBL/GenBank/DDBJ whole genome shotgun (WGS) entry which is preliminary data.</text>
</comment>
<feature type="compositionally biased region" description="Polar residues" evidence="1">
    <location>
        <begin position="61"/>
        <end position="72"/>
    </location>
</feature>